<name>A0ABQ5CSZ6_9ASTR</name>
<evidence type="ECO:0000313" key="2">
    <source>
        <dbReference type="Proteomes" id="UP001151760"/>
    </source>
</evidence>
<dbReference type="Proteomes" id="UP001151760">
    <property type="component" value="Unassembled WGS sequence"/>
</dbReference>
<reference evidence="1" key="1">
    <citation type="journal article" date="2022" name="Int. J. Mol. Sci.">
        <title>Draft Genome of Tanacetum Coccineum: Genomic Comparison of Closely Related Tanacetum-Family Plants.</title>
        <authorList>
            <person name="Yamashiro T."/>
            <person name="Shiraishi A."/>
            <person name="Nakayama K."/>
            <person name="Satake H."/>
        </authorList>
    </citation>
    <scope>NUCLEOTIDE SEQUENCE</scope>
</reference>
<gene>
    <name evidence="1" type="ORF">Tco_0909723</name>
</gene>
<organism evidence="1 2">
    <name type="scientific">Tanacetum coccineum</name>
    <dbReference type="NCBI Taxonomy" id="301880"/>
    <lineage>
        <taxon>Eukaryota</taxon>
        <taxon>Viridiplantae</taxon>
        <taxon>Streptophyta</taxon>
        <taxon>Embryophyta</taxon>
        <taxon>Tracheophyta</taxon>
        <taxon>Spermatophyta</taxon>
        <taxon>Magnoliopsida</taxon>
        <taxon>eudicotyledons</taxon>
        <taxon>Gunneridae</taxon>
        <taxon>Pentapetalae</taxon>
        <taxon>asterids</taxon>
        <taxon>campanulids</taxon>
        <taxon>Asterales</taxon>
        <taxon>Asteraceae</taxon>
        <taxon>Asteroideae</taxon>
        <taxon>Anthemideae</taxon>
        <taxon>Anthemidinae</taxon>
        <taxon>Tanacetum</taxon>
    </lineage>
</organism>
<evidence type="ECO:0000313" key="1">
    <source>
        <dbReference type="EMBL" id="GJT29448.1"/>
    </source>
</evidence>
<proteinExistence type="predicted"/>
<comment type="caution">
    <text evidence="1">The sequence shown here is derived from an EMBL/GenBank/DDBJ whole genome shotgun (WGS) entry which is preliminary data.</text>
</comment>
<accession>A0ABQ5CSZ6</accession>
<reference evidence="1" key="2">
    <citation type="submission" date="2022-01" db="EMBL/GenBank/DDBJ databases">
        <authorList>
            <person name="Yamashiro T."/>
            <person name="Shiraishi A."/>
            <person name="Satake H."/>
            <person name="Nakayama K."/>
        </authorList>
    </citation>
    <scope>NUCLEOTIDE SEQUENCE</scope>
</reference>
<sequence length="219" mass="24587">MCTARPTMPKNYGEFIGNAMKTFQVAAILKVSLQAGTRAGSEDSYTPVSAKAICLKHAGSSSRSPLLLLIARLRAGTIHSGWLIDTGATVIVCADKEYVSPLSERLTMDRSLKDEAIDKFVLYKPKVENSTWPRKSRFCTKVIEEVITWLHSPSFVRIHGIRHELSSLLPNSPSAKRYCRKKKPYLEERLCHVDQFWPEPGHVGGRILTATYLLNKDTR</sequence>
<dbReference type="EMBL" id="BQNB010014543">
    <property type="protein sequence ID" value="GJT29448.1"/>
    <property type="molecule type" value="Genomic_DNA"/>
</dbReference>
<protein>
    <submittedName>
        <fullName evidence="1">Uncharacterized protein</fullName>
    </submittedName>
</protein>
<keyword evidence="2" id="KW-1185">Reference proteome</keyword>